<dbReference type="EMBL" id="LGRX02027307">
    <property type="protein sequence ID" value="KAK3249452.1"/>
    <property type="molecule type" value="Genomic_DNA"/>
</dbReference>
<keyword evidence="2" id="KW-0732">Signal</keyword>
<feature type="non-terminal residue" evidence="3">
    <location>
        <position position="348"/>
    </location>
</feature>
<organism evidence="3 4">
    <name type="scientific">Cymbomonas tetramitiformis</name>
    <dbReference type="NCBI Taxonomy" id="36881"/>
    <lineage>
        <taxon>Eukaryota</taxon>
        <taxon>Viridiplantae</taxon>
        <taxon>Chlorophyta</taxon>
        <taxon>Pyramimonadophyceae</taxon>
        <taxon>Pyramimonadales</taxon>
        <taxon>Pyramimonadaceae</taxon>
        <taxon>Cymbomonas</taxon>
    </lineage>
</organism>
<feature type="compositionally biased region" description="Pro residues" evidence="1">
    <location>
        <begin position="282"/>
        <end position="292"/>
    </location>
</feature>
<evidence type="ECO:0000256" key="2">
    <source>
        <dbReference type="SAM" id="SignalP"/>
    </source>
</evidence>
<keyword evidence="4" id="KW-1185">Reference proteome</keyword>
<comment type="caution">
    <text evidence="3">The sequence shown here is derived from an EMBL/GenBank/DDBJ whole genome shotgun (WGS) entry which is preliminary data.</text>
</comment>
<protein>
    <submittedName>
        <fullName evidence="3">Uncharacterized protein</fullName>
    </submittedName>
</protein>
<feature type="signal peptide" evidence="2">
    <location>
        <begin position="1"/>
        <end position="22"/>
    </location>
</feature>
<name>A0AAE0C6S8_9CHLO</name>
<accession>A0AAE0C6S8</accession>
<dbReference type="AlphaFoldDB" id="A0AAE0C6S8"/>
<evidence type="ECO:0000313" key="4">
    <source>
        <dbReference type="Proteomes" id="UP001190700"/>
    </source>
</evidence>
<feature type="chain" id="PRO_5042054600" evidence="2">
    <location>
        <begin position="23"/>
        <end position="348"/>
    </location>
</feature>
<evidence type="ECO:0000313" key="3">
    <source>
        <dbReference type="EMBL" id="KAK3249452.1"/>
    </source>
</evidence>
<proteinExistence type="predicted"/>
<dbReference type="Proteomes" id="UP001190700">
    <property type="component" value="Unassembled WGS sequence"/>
</dbReference>
<evidence type="ECO:0000256" key="1">
    <source>
        <dbReference type="SAM" id="MobiDB-lite"/>
    </source>
</evidence>
<feature type="region of interest" description="Disordered" evidence="1">
    <location>
        <begin position="273"/>
        <end position="292"/>
    </location>
</feature>
<gene>
    <name evidence="3" type="ORF">CYMTET_41119</name>
</gene>
<sequence>MLVSKSSLLILSFAAVAQLAVSVSHTGYLIDLYCWNRNKNRALDGADMENRPWDHTVHCMRDVDICRNGGFAVLELVGDKYQIKYRLDSTGVSNALYYVDTTSKIRDVIVTVTGTDDGSGTLVSATVELTTGLILSWNPSSTSSRHRRALRQTTSLVDFHVEAMPGVDHAYLSLGFGSMMESSEVVVGHSAGEGAAAETYRLPAYSAPTQECCACDGCTFQGMNYEVLASGGSTLAFSAEPPVAGDSVTDLVWAYGTSWPSYHTGRGVARVDLDAEPGTGPAGPPSISLPPPSTTVEYTGYLIDLYCWRRDKNNALDGADMEYKPQDHTVHCMRDVSVCRNGGFAVLQ</sequence>
<reference evidence="3 4" key="1">
    <citation type="journal article" date="2015" name="Genome Biol. Evol.">
        <title>Comparative Genomics of a Bacterivorous Green Alga Reveals Evolutionary Causalities and Consequences of Phago-Mixotrophic Mode of Nutrition.</title>
        <authorList>
            <person name="Burns J.A."/>
            <person name="Paasch A."/>
            <person name="Narechania A."/>
            <person name="Kim E."/>
        </authorList>
    </citation>
    <scope>NUCLEOTIDE SEQUENCE [LARGE SCALE GENOMIC DNA]</scope>
    <source>
        <strain evidence="3 4">PLY_AMNH</strain>
    </source>
</reference>